<accession>A0A9X0CHJ1</accession>
<feature type="region of interest" description="Disordered" evidence="6">
    <location>
        <begin position="157"/>
        <end position="224"/>
    </location>
</feature>
<feature type="compositionally biased region" description="Basic and acidic residues" evidence="6">
    <location>
        <begin position="43"/>
        <end position="54"/>
    </location>
</feature>
<dbReference type="GO" id="GO:0031902">
    <property type="term" value="C:late endosome membrane"/>
    <property type="evidence" value="ECO:0007669"/>
    <property type="project" value="UniProtKB-SubCell"/>
</dbReference>
<evidence type="ECO:0000256" key="4">
    <source>
        <dbReference type="PROSITE-ProRule" id="PRU00221"/>
    </source>
</evidence>
<feature type="region of interest" description="Disordered" evidence="6">
    <location>
        <begin position="40"/>
        <end position="59"/>
    </location>
</feature>
<protein>
    <recommendedName>
        <fullName evidence="3">WD repeat-containing protein 91</fullName>
    </recommendedName>
</protein>
<dbReference type="SUPFAM" id="SSF50978">
    <property type="entry name" value="WD40 repeat-like"/>
    <property type="match status" value="1"/>
</dbReference>
<dbReference type="PROSITE" id="PS50294">
    <property type="entry name" value="WD_REPEATS_REGION"/>
    <property type="match status" value="1"/>
</dbReference>
<dbReference type="Proteomes" id="UP001163046">
    <property type="component" value="Unassembled WGS sequence"/>
</dbReference>
<dbReference type="PANTHER" id="PTHR13083">
    <property type="entry name" value="WD REPEAT-CONTAINING PROTEIN 91"/>
    <property type="match status" value="1"/>
</dbReference>
<dbReference type="Pfam" id="PF00400">
    <property type="entry name" value="WD40"/>
    <property type="match status" value="3"/>
</dbReference>
<reference evidence="7" key="1">
    <citation type="submission" date="2023-01" db="EMBL/GenBank/DDBJ databases">
        <title>Genome assembly of the deep-sea coral Lophelia pertusa.</title>
        <authorList>
            <person name="Herrera S."/>
            <person name="Cordes E."/>
        </authorList>
    </citation>
    <scope>NUCLEOTIDE SEQUENCE</scope>
    <source>
        <strain evidence="7">USNM1676648</strain>
        <tissue evidence="7">Polyp</tissue>
    </source>
</reference>
<dbReference type="SMART" id="SM00320">
    <property type="entry name" value="WD40"/>
    <property type="match status" value="5"/>
</dbReference>
<dbReference type="OrthoDB" id="193023at2759"/>
<evidence type="ECO:0000256" key="5">
    <source>
        <dbReference type="SAM" id="Coils"/>
    </source>
</evidence>
<dbReference type="GO" id="GO:0141039">
    <property type="term" value="F:phosphatidylinositol 3-kinase inhibitor activity"/>
    <property type="evidence" value="ECO:0007669"/>
    <property type="project" value="InterPro"/>
</dbReference>
<keyword evidence="4" id="KW-0853">WD repeat</keyword>
<dbReference type="InterPro" id="IPR036322">
    <property type="entry name" value="WD40_repeat_dom_sf"/>
</dbReference>
<evidence type="ECO:0000256" key="6">
    <source>
        <dbReference type="SAM" id="MobiDB-lite"/>
    </source>
</evidence>
<comment type="caution">
    <text evidence="7">The sequence shown here is derived from an EMBL/GenBank/DDBJ whole genome shotgun (WGS) entry which is preliminary data.</text>
</comment>
<keyword evidence="8" id="KW-1185">Reference proteome</keyword>
<dbReference type="InterPro" id="IPR015943">
    <property type="entry name" value="WD40/YVTN_repeat-like_dom_sf"/>
</dbReference>
<comment type="subcellular location">
    <subcellularLocation>
        <location evidence="1">Early endosome membrane</location>
        <topology evidence="1">Peripheral membrane protein</topology>
    </subcellularLocation>
    <subcellularLocation>
        <location evidence="2">Late endosome membrane</location>
    </subcellularLocation>
</comment>
<dbReference type="GO" id="GO:0031901">
    <property type="term" value="C:early endosome membrane"/>
    <property type="evidence" value="ECO:0007669"/>
    <property type="project" value="UniProtKB-SubCell"/>
</dbReference>
<evidence type="ECO:0000256" key="1">
    <source>
        <dbReference type="ARBA" id="ARBA00004220"/>
    </source>
</evidence>
<dbReference type="InterPro" id="IPR039724">
    <property type="entry name" value="WDR91"/>
</dbReference>
<keyword evidence="5" id="KW-0175">Coiled coil</keyword>
<dbReference type="AlphaFoldDB" id="A0A9X0CHJ1"/>
<evidence type="ECO:0000256" key="3">
    <source>
        <dbReference type="ARBA" id="ARBA00021116"/>
    </source>
</evidence>
<dbReference type="GO" id="GO:0045022">
    <property type="term" value="P:early endosome to late endosome transport"/>
    <property type="evidence" value="ECO:0007669"/>
    <property type="project" value="InterPro"/>
</dbReference>
<gene>
    <name evidence="7" type="primary">WDR91_2</name>
    <name evidence="7" type="ORF">OS493_011777</name>
</gene>
<dbReference type="GO" id="GO:0051898">
    <property type="term" value="P:negative regulation of phosphatidylinositol 3-kinase/protein kinase B signal transduction"/>
    <property type="evidence" value="ECO:0007669"/>
    <property type="project" value="InterPro"/>
</dbReference>
<evidence type="ECO:0000313" key="7">
    <source>
        <dbReference type="EMBL" id="KAJ7336563.1"/>
    </source>
</evidence>
<sequence length="629" mass="69719">MPTILKYDEERGKLHRLELEVLKLKEQVVLLAEEAANLQRQKSKLEKELAESQRKRASTIEEEDGLAGFCVVTSETSRPQIQSGKFLPAMSKRLTNMFKDKQEKNKKGKDPKQQQQLLQGEQTQAKLKRQQLIRQQQQQQLQEQQKQLSLLQEEQFKSSLVPTSHEKPQGQGVEVQTESLNDEEDAQTSRPSLSKAQSFGFDTPLVESSEDGEKSGFSIRRSRTLPGRLKASHLETEDKTEDIHVQPKTVHFEGSVEHKSKAFIFLSQDGYKEHHSAIVHCRFSSSGRMVGSADADGIVKVWTHHPDIQTCGTIMSKSPLLSLEWAPKPDRLLLLGTGNGKVRFYDTENKKTICDVATDTQYPRIVSLSCSPTGGAFVCSAAASKKSVTSPLRLSQSFSKYSEMSTLTSNSPSSCSGVLQCWDMKAMKVVRQLPLDPVPTCINCTAFNHNGTLCISGGADGMIRLFDMRSFDCLIGWQAHVGEVCSMQFSADETTVYSMGTDGKFSQWSLHRMGQKMADLDIHDGAVWCEAEAGPSSFQQSKSKYMTSPSSYGKMFVFDAEGQYLLSCGPESGVVHKVEKDQGLCQVLSLPSEHKSPVVSVDWSSSLSCYTCLTGSVDGSVQVTSLLKH</sequence>
<evidence type="ECO:0000256" key="2">
    <source>
        <dbReference type="ARBA" id="ARBA00004414"/>
    </source>
</evidence>
<dbReference type="PANTHER" id="PTHR13083:SF3">
    <property type="entry name" value="WD REPEAT-CONTAINING PROTEIN 91"/>
    <property type="match status" value="1"/>
</dbReference>
<dbReference type="EMBL" id="MU827782">
    <property type="protein sequence ID" value="KAJ7336563.1"/>
    <property type="molecule type" value="Genomic_DNA"/>
</dbReference>
<name>A0A9X0CHJ1_9CNID</name>
<dbReference type="InterPro" id="IPR001680">
    <property type="entry name" value="WD40_rpt"/>
</dbReference>
<evidence type="ECO:0000313" key="8">
    <source>
        <dbReference type="Proteomes" id="UP001163046"/>
    </source>
</evidence>
<feature type="coiled-coil region" evidence="5">
    <location>
        <begin position="127"/>
        <end position="154"/>
    </location>
</feature>
<organism evidence="7 8">
    <name type="scientific">Desmophyllum pertusum</name>
    <dbReference type="NCBI Taxonomy" id="174260"/>
    <lineage>
        <taxon>Eukaryota</taxon>
        <taxon>Metazoa</taxon>
        <taxon>Cnidaria</taxon>
        <taxon>Anthozoa</taxon>
        <taxon>Hexacorallia</taxon>
        <taxon>Scleractinia</taxon>
        <taxon>Caryophylliina</taxon>
        <taxon>Caryophylliidae</taxon>
        <taxon>Desmophyllum</taxon>
    </lineage>
</organism>
<proteinExistence type="predicted"/>
<dbReference type="Gene3D" id="2.130.10.10">
    <property type="entry name" value="YVTN repeat-like/Quinoprotein amine dehydrogenase"/>
    <property type="match status" value="2"/>
</dbReference>
<feature type="compositionally biased region" description="Polar residues" evidence="6">
    <location>
        <begin position="188"/>
        <end position="197"/>
    </location>
</feature>
<feature type="repeat" description="WD" evidence="4">
    <location>
        <begin position="271"/>
        <end position="302"/>
    </location>
</feature>
<dbReference type="PROSITE" id="PS50082">
    <property type="entry name" value="WD_REPEATS_2"/>
    <property type="match status" value="1"/>
</dbReference>